<feature type="compositionally biased region" description="Basic and acidic residues" evidence="1">
    <location>
        <begin position="465"/>
        <end position="483"/>
    </location>
</feature>
<feature type="region of interest" description="Disordered" evidence="1">
    <location>
        <begin position="335"/>
        <end position="484"/>
    </location>
</feature>
<feature type="compositionally biased region" description="Basic and acidic residues" evidence="1">
    <location>
        <begin position="433"/>
        <end position="450"/>
    </location>
</feature>
<proteinExistence type="predicted"/>
<feature type="compositionally biased region" description="Acidic residues" evidence="1">
    <location>
        <begin position="367"/>
        <end position="378"/>
    </location>
</feature>
<protein>
    <submittedName>
        <fullName evidence="2">Uncharacterized protein</fullName>
    </submittedName>
</protein>
<evidence type="ECO:0000313" key="3">
    <source>
        <dbReference type="Proteomes" id="UP000092583"/>
    </source>
</evidence>
<feature type="compositionally biased region" description="Low complexity" evidence="1">
    <location>
        <begin position="63"/>
        <end position="78"/>
    </location>
</feature>
<feature type="compositionally biased region" description="Acidic residues" evidence="1">
    <location>
        <begin position="420"/>
        <end position="432"/>
    </location>
</feature>
<feature type="compositionally biased region" description="Low complexity" evidence="1">
    <location>
        <begin position="20"/>
        <end position="45"/>
    </location>
</feature>
<feature type="compositionally biased region" description="Low complexity" evidence="1">
    <location>
        <begin position="138"/>
        <end position="147"/>
    </location>
</feature>
<evidence type="ECO:0000256" key="1">
    <source>
        <dbReference type="SAM" id="MobiDB-lite"/>
    </source>
</evidence>
<feature type="compositionally biased region" description="Low complexity" evidence="1">
    <location>
        <begin position="335"/>
        <end position="349"/>
    </location>
</feature>
<sequence>MKFTQSQPKLIFPTRRSSTNKDQSTSTSTSTSSSTSISRSASPLSKIKSSRLTFIQKTKSFINDNRNSSSGNSSTLTPTPTPIPTQTFEKKGLSFSTKYQTQKEQTQTLERSGINENQILKQPRTPPTPDQPHRTKSQKQQQQQDQQSLDDGLAICLFGYSVQAQTHQIDRQLSSNAINESSNPSIDLDEEKEEDIKENTSREIPSSLFDIMYDSTYEEEVRQQAVMAEVLPDAEMWAKWEKTEAPLRQGRGWYPRLDRHFLELLVISEIHALSHPLSGTNTPPGQADRIQRHASRVRRVACERIGSERLNAYCERVREAFEAYMMGGWSTAGVHTTAAQQQHPHSQSQVEEEEDDEEEGKETKVNDEDDDDDVDDFLGDSKRGRQKKKGKGSVFDRNKSGNDDDKGKIPKINIIPSQETDQEGEEEGDDDESMKSHMETELSELKERSYEGSLCGSELESESESTVKDGEDKGMEKGNKMDLDMDMNMDEITYSSIVKDNKFLTLNKLKDS</sequence>
<reference evidence="3" key="2">
    <citation type="submission" date="2013-12" db="EMBL/GenBank/DDBJ databases">
        <title>Evolution of pathogenesis and genome organization in the Tremellales.</title>
        <authorList>
            <person name="Cuomo C."/>
            <person name="Litvintseva A."/>
            <person name="Heitman J."/>
            <person name="Chen Y."/>
            <person name="Sun S."/>
            <person name="Springer D."/>
            <person name="Dromer F."/>
            <person name="Young S."/>
            <person name="Zeng Q."/>
            <person name="Chapman S."/>
            <person name="Gujja S."/>
            <person name="Saif S."/>
            <person name="Birren B."/>
        </authorList>
    </citation>
    <scope>NUCLEOTIDE SEQUENCE [LARGE SCALE GENOMIC DNA]</scope>
    <source>
        <strain evidence="3">CBS 10435</strain>
    </source>
</reference>
<feature type="compositionally biased region" description="Polar residues" evidence="1">
    <location>
        <begin position="50"/>
        <end position="62"/>
    </location>
</feature>
<dbReference type="Proteomes" id="UP000092583">
    <property type="component" value="Unassembled WGS sequence"/>
</dbReference>
<dbReference type="AlphaFoldDB" id="A0A1B9INW5"/>
<feature type="compositionally biased region" description="Low complexity" evidence="1">
    <location>
        <begin position="97"/>
        <end position="108"/>
    </location>
</feature>
<feature type="compositionally biased region" description="Basic and acidic residues" evidence="1">
    <location>
        <begin position="394"/>
        <end position="408"/>
    </location>
</feature>
<feature type="region of interest" description="Disordered" evidence="1">
    <location>
        <begin position="173"/>
        <end position="201"/>
    </location>
</feature>
<feature type="region of interest" description="Disordered" evidence="1">
    <location>
        <begin position="1"/>
        <end position="148"/>
    </location>
</feature>
<dbReference type="OrthoDB" id="2574883at2759"/>
<evidence type="ECO:0000313" key="2">
    <source>
        <dbReference type="EMBL" id="OCF57268.1"/>
    </source>
</evidence>
<gene>
    <name evidence="2" type="ORF">L486_04724</name>
</gene>
<reference evidence="2 3" key="1">
    <citation type="submission" date="2013-07" db="EMBL/GenBank/DDBJ databases">
        <title>The Genome Sequence of Kwoniella mangroviensis CBS10435.</title>
        <authorList>
            <consortium name="The Broad Institute Genome Sequencing Platform"/>
            <person name="Cuomo C."/>
            <person name="Litvintseva A."/>
            <person name="Chen Y."/>
            <person name="Heitman J."/>
            <person name="Sun S."/>
            <person name="Springer D."/>
            <person name="Dromer F."/>
            <person name="Young S.K."/>
            <person name="Zeng Q."/>
            <person name="Gargeya S."/>
            <person name="Fitzgerald M."/>
            <person name="Abouelleil A."/>
            <person name="Alvarado L."/>
            <person name="Berlin A.M."/>
            <person name="Chapman S.B."/>
            <person name="Dewar J."/>
            <person name="Goldberg J."/>
            <person name="Griggs A."/>
            <person name="Gujja S."/>
            <person name="Hansen M."/>
            <person name="Howarth C."/>
            <person name="Imamovic A."/>
            <person name="Larimer J."/>
            <person name="McCowan C."/>
            <person name="Murphy C."/>
            <person name="Pearson M."/>
            <person name="Priest M."/>
            <person name="Roberts A."/>
            <person name="Saif S."/>
            <person name="Shea T."/>
            <person name="Sykes S."/>
            <person name="Wortman J."/>
            <person name="Nusbaum C."/>
            <person name="Birren B."/>
        </authorList>
    </citation>
    <scope>NUCLEOTIDE SEQUENCE [LARGE SCALE GENOMIC DNA]</scope>
    <source>
        <strain evidence="2 3">CBS 10435</strain>
    </source>
</reference>
<feature type="compositionally biased region" description="Acidic residues" evidence="1">
    <location>
        <begin position="350"/>
        <end position="360"/>
    </location>
</feature>
<keyword evidence="3" id="KW-1185">Reference proteome</keyword>
<dbReference type="EMBL" id="KI669463">
    <property type="protein sequence ID" value="OCF57268.1"/>
    <property type="molecule type" value="Genomic_DNA"/>
</dbReference>
<organism evidence="2 3">
    <name type="scientific">Kwoniella mangroviensis CBS 10435</name>
    <dbReference type="NCBI Taxonomy" id="1331196"/>
    <lineage>
        <taxon>Eukaryota</taxon>
        <taxon>Fungi</taxon>
        <taxon>Dikarya</taxon>
        <taxon>Basidiomycota</taxon>
        <taxon>Agaricomycotina</taxon>
        <taxon>Tremellomycetes</taxon>
        <taxon>Tremellales</taxon>
        <taxon>Cryptococcaceae</taxon>
        <taxon>Kwoniella</taxon>
    </lineage>
</organism>
<accession>A0A1B9INW5</accession>
<feature type="compositionally biased region" description="Polar residues" evidence="1">
    <location>
        <begin position="173"/>
        <end position="185"/>
    </location>
</feature>
<name>A0A1B9INW5_9TREE</name>